<dbReference type="GO" id="GO:0046961">
    <property type="term" value="F:proton-transporting ATPase activity, rotational mechanism"/>
    <property type="evidence" value="ECO:0007669"/>
    <property type="project" value="InterPro"/>
</dbReference>
<protein>
    <submittedName>
        <fullName evidence="4">Uncharacterized protein</fullName>
    </submittedName>
</protein>
<dbReference type="EMBL" id="BART01026071">
    <property type="protein sequence ID" value="GAG92480.1"/>
    <property type="molecule type" value="Genomic_DNA"/>
</dbReference>
<dbReference type="PANTHER" id="PTHR38682">
    <property type="entry name" value="V-TYPE ATP SYNTHASE SUBUNIT C"/>
    <property type="match status" value="1"/>
</dbReference>
<proteinExistence type="inferred from homology"/>
<comment type="similarity">
    <text evidence="1">Belongs to the V-ATPase V0D/AC39 subunit family.</text>
</comment>
<evidence type="ECO:0000256" key="2">
    <source>
        <dbReference type="ARBA" id="ARBA00022448"/>
    </source>
</evidence>
<name>X1BBU8_9ZZZZ</name>
<dbReference type="Gene3D" id="1.10.132.50">
    <property type="entry name" value="ATP synthase (C/AC39) subunit, domain 3"/>
    <property type="match status" value="1"/>
</dbReference>
<sequence length="280" mass="31272">PKVVTSDHIDRMSKASDIQDALETIRETDVGSYLEELTVKTFDDVDEYLWRYFVKRVNYIESFKFLPGDILKVSRAYIAKYDVLNIKAALQGISTGKKSRMIPVGIIHNNGLLDELSSAKNLGDIIELLVRCKLGNYVPALEGYEVAGGAKSKLLAEARLDSEYYKNMLNMVRGIKDGSVLSKAFGLIIDLTNLQIALRAIIEGIGLDAAECTIPGGYMITDKAIRDLLSSKLSDMSQRLENAQYRHIAEEISGSYDKTKSITAVEEIIDKHKFRLVKEI</sequence>
<dbReference type="Pfam" id="PF01992">
    <property type="entry name" value="vATP-synt_AC39"/>
    <property type="match status" value="1"/>
</dbReference>
<accession>X1BBU8</accession>
<keyword evidence="3" id="KW-0406">Ion transport</keyword>
<evidence type="ECO:0000313" key="4">
    <source>
        <dbReference type="EMBL" id="GAG92480.1"/>
    </source>
</evidence>
<dbReference type="InterPro" id="IPR050873">
    <property type="entry name" value="V-ATPase_V0D/AC39_subunit"/>
</dbReference>
<comment type="caution">
    <text evidence="4">The sequence shown here is derived from an EMBL/GenBank/DDBJ whole genome shotgun (WGS) entry which is preliminary data.</text>
</comment>
<feature type="non-terminal residue" evidence="4">
    <location>
        <position position="280"/>
    </location>
</feature>
<dbReference type="SUPFAM" id="SSF103486">
    <property type="entry name" value="V-type ATP synthase subunit C"/>
    <property type="match status" value="1"/>
</dbReference>
<dbReference type="InterPro" id="IPR036079">
    <property type="entry name" value="ATPase_csu/dsu_sf"/>
</dbReference>
<evidence type="ECO:0000256" key="3">
    <source>
        <dbReference type="ARBA" id="ARBA00023065"/>
    </source>
</evidence>
<dbReference type="InterPro" id="IPR035067">
    <property type="entry name" value="V-type_ATPase_csu/dsu"/>
</dbReference>
<evidence type="ECO:0000256" key="1">
    <source>
        <dbReference type="ARBA" id="ARBA00006709"/>
    </source>
</evidence>
<keyword evidence="2" id="KW-0813">Transport</keyword>
<organism evidence="4">
    <name type="scientific">marine sediment metagenome</name>
    <dbReference type="NCBI Taxonomy" id="412755"/>
    <lineage>
        <taxon>unclassified sequences</taxon>
        <taxon>metagenomes</taxon>
        <taxon>ecological metagenomes</taxon>
    </lineage>
</organism>
<gene>
    <name evidence="4" type="ORF">S01H4_46610</name>
</gene>
<feature type="non-terminal residue" evidence="4">
    <location>
        <position position="1"/>
    </location>
</feature>
<dbReference type="InterPro" id="IPR002843">
    <property type="entry name" value="ATPase_V0-cplx_csu/dsu"/>
</dbReference>
<dbReference type="AlphaFoldDB" id="X1BBU8"/>
<reference evidence="4" key="1">
    <citation type="journal article" date="2014" name="Front. Microbiol.">
        <title>High frequency of phylogenetically diverse reductive dehalogenase-homologous genes in deep subseafloor sedimentary metagenomes.</title>
        <authorList>
            <person name="Kawai M."/>
            <person name="Futagami T."/>
            <person name="Toyoda A."/>
            <person name="Takaki Y."/>
            <person name="Nishi S."/>
            <person name="Hori S."/>
            <person name="Arai W."/>
            <person name="Tsubouchi T."/>
            <person name="Morono Y."/>
            <person name="Uchiyama I."/>
            <person name="Ito T."/>
            <person name="Fujiyama A."/>
            <person name="Inagaki F."/>
            <person name="Takami H."/>
        </authorList>
    </citation>
    <scope>NUCLEOTIDE SEQUENCE</scope>
    <source>
        <strain evidence="4">Expedition CK06-06</strain>
    </source>
</reference>
<dbReference type="Gene3D" id="1.20.1690.10">
    <property type="entry name" value="V-type ATP synthase subunit C domain"/>
    <property type="match status" value="1"/>
</dbReference>
<dbReference type="InterPro" id="IPR044911">
    <property type="entry name" value="V-type_ATPase_csu/dsu_dom_3"/>
</dbReference>
<dbReference type="PANTHER" id="PTHR38682:SF1">
    <property type="entry name" value="V-TYPE ATP SYNTHASE SUBUNIT C"/>
    <property type="match status" value="1"/>
</dbReference>